<evidence type="ECO:0000313" key="3">
    <source>
        <dbReference type="Proteomes" id="UP000005808"/>
    </source>
</evidence>
<organism evidence="2 3">
    <name type="scientific">Cupriavidus basilensis OR16</name>
    <dbReference type="NCBI Taxonomy" id="1127483"/>
    <lineage>
        <taxon>Bacteria</taxon>
        <taxon>Pseudomonadati</taxon>
        <taxon>Pseudomonadota</taxon>
        <taxon>Betaproteobacteria</taxon>
        <taxon>Burkholderiales</taxon>
        <taxon>Burkholderiaceae</taxon>
        <taxon>Cupriavidus</taxon>
    </lineage>
</organism>
<gene>
    <name evidence="2" type="ORF">OR16_34703</name>
</gene>
<keyword evidence="1" id="KW-0812">Transmembrane</keyword>
<feature type="transmembrane region" description="Helical" evidence="1">
    <location>
        <begin position="6"/>
        <end position="28"/>
    </location>
</feature>
<keyword evidence="1" id="KW-0472">Membrane</keyword>
<dbReference type="RefSeq" id="WP_006162832.1">
    <property type="nucleotide sequence ID" value="NZ_AHJE01000105.1"/>
</dbReference>
<protein>
    <submittedName>
        <fullName evidence="2">Minor coat protein</fullName>
    </submittedName>
</protein>
<keyword evidence="2" id="KW-0946">Virion</keyword>
<sequence length="110" mass="12197">MSFDPIINALNAFATWLLGLFGKAFAALWDLCSDLFINVADLFFQALAALIVAIPAPTFLSNYTLQSLFTGFSSDILYFVGVFRITEGIALLGVAFGFRMLRKVVTLFQW</sequence>
<reference evidence="2 3" key="1">
    <citation type="journal article" date="2012" name="J. Bacteriol.">
        <title>De Novo Genome Project of Cupriavidus basilensis OR16.</title>
        <authorList>
            <person name="Cserhati M."/>
            <person name="Kriszt B."/>
            <person name="Szoboszlay S."/>
            <person name="Toth A."/>
            <person name="Szabo I."/>
            <person name="Tancsics A."/>
            <person name="Nagy I."/>
            <person name="Horvath B."/>
            <person name="Nagy I."/>
            <person name="Kukolya J."/>
        </authorList>
    </citation>
    <scope>NUCLEOTIDE SEQUENCE [LARGE SCALE GENOMIC DNA]</scope>
    <source>
        <strain evidence="2 3">OR16</strain>
    </source>
</reference>
<dbReference type="Proteomes" id="UP000005808">
    <property type="component" value="Unassembled WGS sequence"/>
</dbReference>
<dbReference type="AlphaFoldDB" id="H1SF39"/>
<evidence type="ECO:0000256" key="1">
    <source>
        <dbReference type="SAM" id="Phobius"/>
    </source>
</evidence>
<name>H1SF39_9BURK</name>
<keyword evidence="2" id="KW-0167">Capsid protein</keyword>
<comment type="caution">
    <text evidence="2">The sequence shown here is derived from an EMBL/GenBank/DDBJ whole genome shotgun (WGS) entry which is preliminary data.</text>
</comment>
<dbReference type="EMBL" id="AHJE01000105">
    <property type="protein sequence ID" value="EHP38864.1"/>
    <property type="molecule type" value="Genomic_DNA"/>
</dbReference>
<dbReference type="OrthoDB" id="9154706at2"/>
<feature type="transmembrane region" description="Helical" evidence="1">
    <location>
        <begin position="35"/>
        <end position="56"/>
    </location>
</feature>
<dbReference type="PATRIC" id="fig|1127483.3.peg.6933"/>
<keyword evidence="1" id="KW-1133">Transmembrane helix</keyword>
<feature type="transmembrane region" description="Helical" evidence="1">
    <location>
        <begin position="76"/>
        <end position="98"/>
    </location>
</feature>
<accession>H1SF39</accession>
<evidence type="ECO:0000313" key="2">
    <source>
        <dbReference type="EMBL" id="EHP38864.1"/>
    </source>
</evidence>
<proteinExistence type="predicted"/>